<dbReference type="InterPro" id="IPR036961">
    <property type="entry name" value="Kinesin_motor_dom_sf"/>
</dbReference>
<evidence type="ECO:0000256" key="3">
    <source>
        <dbReference type="ARBA" id="ARBA00022553"/>
    </source>
</evidence>
<evidence type="ECO:0000313" key="15">
    <source>
        <dbReference type="Proteomes" id="UP001194580"/>
    </source>
</evidence>
<dbReference type="GO" id="GO:0005524">
    <property type="term" value="F:ATP binding"/>
    <property type="evidence" value="ECO:0007669"/>
    <property type="project" value="UniProtKB-UniRule"/>
</dbReference>
<comment type="subcellular location">
    <subcellularLocation>
        <location evidence="1">Cytoplasm</location>
        <location evidence="1">Cytoskeleton</location>
        <location evidence="1">Spindle</location>
    </subcellularLocation>
</comment>
<comment type="similarity">
    <text evidence="10">Belongs to the TRAFAC class myosin-kinesin ATPase superfamily. Kinesin family.</text>
</comment>
<feature type="coiled-coil region" evidence="11">
    <location>
        <begin position="729"/>
        <end position="854"/>
    </location>
</feature>
<dbReference type="GO" id="GO:0005876">
    <property type="term" value="C:spindle microtubule"/>
    <property type="evidence" value="ECO:0007669"/>
    <property type="project" value="TreeGrafter"/>
</dbReference>
<keyword evidence="7 11" id="KW-0175">Coiled coil</keyword>
<dbReference type="InterPro" id="IPR019821">
    <property type="entry name" value="Kinesin_motor_CS"/>
</dbReference>
<name>A0AAD4D5I9_9FUNG</name>
<dbReference type="EMBL" id="JAAAIL010001591">
    <property type="protein sequence ID" value="KAG0267887.1"/>
    <property type="molecule type" value="Genomic_DNA"/>
</dbReference>
<dbReference type="GO" id="GO:0090307">
    <property type="term" value="P:mitotic spindle assembly"/>
    <property type="evidence" value="ECO:0007669"/>
    <property type="project" value="TreeGrafter"/>
</dbReference>
<feature type="compositionally biased region" description="Polar residues" evidence="12">
    <location>
        <begin position="1121"/>
        <end position="1150"/>
    </location>
</feature>
<feature type="compositionally biased region" description="Low complexity" evidence="12">
    <location>
        <begin position="1073"/>
        <end position="1084"/>
    </location>
</feature>
<dbReference type="SUPFAM" id="SSF52540">
    <property type="entry name" value="P-loop containing nucleoside triphosphate hydrolases"/>
    <property type="match status" value="1"/>
</dbReference>
<feature type="compositionally biased region" description="Basic and acidic residues" evidence="12">
    <location>
        <begin position="1584"/>
        <end position="1599"/>
    </location>
</feature>
<dbReference type="GO" id="GO:0008017">
    <property type="term" value="F:microtubule binding"/>
    <property type="evidence" value="ECO:0007669"/>
    <property type="project" value="InterPro"/>
</dbReference>
<dbReference type="SMART" id="SM00129">
    <property type="entry name" value="KISc"/>
    <property type="match status" value="1"/>
</dbReference>
<evidence type="ECO:0000256" key="8">
    <source>
        <dbReference type="ARBA" id="ARBA00023175"/>
    </source>
</evidence>
<feature type="domain" description="Kinesin motor" evidence="13">
    <location>
        <begin position="35"/>
        <end position="465"/>
    </location>
</feature>
<dbReference type="Pfam" id="PF00225">
    <property type="entry name" value="Kinesin"/>
    <property type="match status" value="1"/>
</dbReference>
<evidence type="ECO:0000259" key="13">
    <source>
        <dbReference type="PROSITE" id="PS50067"/>
    </source>
</evidence>
<keyword evidence="15" id="KW-1185">Reference proteome</keyword>
<evidence type="ECO:0000256" key="10">
    <source>
        <dbReference type="PROSITE-ProRule" id="PRU00283"/>
    </source>
</evidence>
<sequence>MSVSSTASVDSTSSSESNRPELKTPWMLAAHVDQSVKTFLRLRPWDGASSTSNEPYLGILNDTDVLMVPPLYSKQRSSSEYKFTRVFDELTTQSKIFEESCLPLLTPMLLQDNYKALVFSHGVTKSGKTHSIVGAPGQAGIIPRALEVLFDSIAGCPQETNTSTQYRPFRVHDVEINVDELEDNNPMASIRTLDRNLATWIHKLALEPIDINAGGILAENQSTEKDQAVSLPEGMSYSIWMSCAEIYSERIYDLLATPSTPPLRSISSTDPKRPQLFLTTDNATHQKYVQDLQEVNVRTLEEAMTLLRAGYRQRQLYSALTNKPAPKSHCIVTIKVLKTPQFGESALKDAAKGKTSISQLSIVDLAGSERTRTTASHARDSGNTDTSLMVLGHCLKVLRSNRTINSKNPQEVPFRQSKLTQLFQGSLEAESTNSQVCMIVNASPFQSKFDETVRTLEFVSTRTESPRTRIANPREILLSNAKRLSAISIPVSHQPMTVQTNDDSQFEHHPEHAADLSQDKQEATDLEIEDGKGLERSIQIKSGDVMVGVQSGPMPKGRDSTAAVSGSAICGSSGCVEAISDVRKDFDKHREAFTMHDKARDQEFETLNGRLAENVRKIEEQETKSRLQDEEIRKLKQALDKSDGILIAQETLHTSLGQEIESLKGQLAESERRREGEKETLRSQDEEIRKLKEAVSESDTNRATQEMVETLHQEIKYLTDQLSKNVSKREELEDRVQSQDEGILRLKQEMSEADANRVTQEVIHKLTVQSLEAEVERLGAELKQTRIARGEKESLDTKLRELEEELVRQTQALAENLNTNYDLLKVQKSNDQELTQLREALAASERKYSAMAERFKSSYHDQSTASPAMELGVGEDKQVALEKELALAKETIGAWDAWFATAPNPTLKSARVAIRTSTPELMTIASGGRLAVDKPLVETNWTKVDSVDTGALATIQDAGNQAAELAAQEEDFVEHIDQTLASQDDPHETDKCIREEHTEATATEQTPLPRVDTKNRTSSVGVKVELRPSGCAVITQRDFSQIIEIETDSDDDYHSTFNQRRLSARLAQTQLVQSSASSSRQSSSDIRGEKKPLELLDSKLLNNKRTSSRSRSLPGCENALPSPTSPRSQTARMTRSRYSLPNNPVMNTRARTGALYPPIKKTRLSTASRPSLIFKDSDTDEEWDQDGSEEDDNESLPSPHSSTEPAGLPQKPQDSGADTTGVQSAADSAKAVETVASQELLKLPIAVPLQGSNREPSQVSPNDEDHTMQRKATLADNEDTTRVEQSPSFYPEDVARQGLSQGFNTDDDLYVNRSPDFEPDDEEMQVRPRLAVGEVGVLTDAKDAEANDEYKQDFGADNEHAQDYEAEGGYAQDFGADCRMLSDESGEGAPDLRASTPVLIDDHVGTPVAELSPVRSLYPKLKSTTPSPSRQRLFSPLSFSLEGATKTEKQNRPSWVSPDARLKEAKARLESPDRSRSSSPLPMPDEIFLSQENPNPTTRPYVDDDSESDDGKRMSQRQVGDMNDDEFDDGKDLHGGATSEYDSAQESLYSEEAAENPREDVMEDKENDDPNEKRKSTGQLSAKTEGKKKATELEESTTKEEEEEDDEDHGIGFKKQEANTISVRPKSKKRKLRQQQTVFAEEMNERVDMFDQPATIKVAPRKYRNKTKNKML</sequence>
<feature type="compositionally biased region" description="Low complexity" evidence="12">
    <location>
        <begin position="1"/>
        <end position="17"/>
    </location>
</feature>
<feature type="region of interest" description="Disordered" evidence="12">
    <location>
        <begin position="1072"/>
        <end position="1231"/>
    </location>
</feature>
<evidence type="ECO:0000256" key="6">
    <source>
        <dbReference type="ARBA" id="ARBA00022840"/>
    </source>
</evidence>
<keyword evidence="3" id="KW-0597">Phosphoprotein</keyword>
<dbReference type="InterPro" id="IPR047149">
    <property type="entry name" value="KIF11-like"/>
</dbReference>
<comment type="caution">
    <text evidence="14">The sequence shown here is derived from an EMBL/GenBank/DDBJ whole genome shotgun (WGS) entry which is preliminary data.</text>
</comment>
<feature type="compositionally biased region" description="Polar residues" evidence="12">
    <location>
        <begin position="1195"/>
        <end position="1204"/>
    </location>
</feature>
<dbReference type="InterPro" id="IPR027417">
    <property type="entry name" value="P-loop_NTPase"/>
</dbReference>
<keyword evidence="8 10" id="KW-0505">Motor protein</keyword>
<reference evidence="14" key="1">
    <citation type="journal article" date="2020" name="Fungal Divers.">
        <title>Resolving the Mortierellaceae phylogeny through synthesis of multi-gene phylogenetics and phylogenomics.</title>
        <authorList>
            <person name="Vandepol N."/>
            <person name="Liber J."/>
            <person name="Desiro A."/>
            <person name="Na H."/>
            <person name="Kennedy M."/>
            <person name="Barry K."/>
            <person name="Grigoriev I.V."/>
            <person name="Miller A.N."/>
            <person name="O'Donnell K."/>
            <person name="Stajich J.E."/>
            <person name="Bonito G."/>
        </authorList>
    </citation>
    <scope>NUCLEOTIDE SEQUENCE</scope>
    <source>
        <strain evidence="14">NRRL 28262</strain>
    </source>
</reference>
<keyword evidence="4" id="KW-0493">Microtubule</keyword>
<feature type="region of interest" description="Disordered" evidence="12">
    <location>
        <begin position="1415"/>
        <end position="1635"/>
    </location>
</feature>
<dbReference type="PRINTS" id="PR00380">
    <property type="entry name" value="KINESINHEAVY"/>
</dbReference>
<evidence type="ECO:0000313" key="14">
    <source>
        <dbReference type="EMBL" id="KAG0267887.1"/>
    </source>
</evidence>
<dbReference type="PANTHER" id="PTHR47970">
    <property type="entry name" value="KINESIN-LIKE PROTEIN KIF11"/>
    <property type="match status" value="1"/>
</dbReference>
<feature type="region of interest" description="Disordered" evidence="12">
    <location>
        <begin position="998"/>
        <end position="1019"/>
    </location>
</feature>
<dbReference type="PROSITE" id="PS50067">
    <property type="entry name" value="KINESIN_MOTOR_2"/>
    <property type="match status" value="1"/>
</dbReference>
<dbReference type="Proteomes" id="UP001194580">
    <property type="component" value="Unassembled WGS sequence"/>
</dbReference>
<feature type="compositionally biased region" description="Basic and acidic residues" evidence="12">
    <location>
        <begin position="1460"/>
        <end position="1476"/>
    </location>
</feature>
<dbReference type="PANTHER" id="PTHR47970:SF29">
    <property type="entry name" value="KINESIN FAMILY MEMBER 20B"/>
    <property type="match status" value="1"/>
</dbReference>
<evidence type="ECO:0000256" key="9">
    <source>
        <dbReference type="ARBA" id="ARBA00023212"/>
    </source>
</evidence>
<evidence type="ECO:0000256" key="4">
    <source>
        <dbReference type="ARBA" id="ARBA00022701"/>
    </source>
</evidence>
<feature type="compositionally biased region" description="Polar residues" evidence="12">
    <location>
        <begin position="1100"/>
        <end position="1111"/>
    </location>
</feature>
<dbReference type="GO" id="GO:0051231">
    <property type="term" value="P:spindle elongation"/>
    <property type="evidence" value="ECO:0007669"/>
    <property type="project" value="TreeGrafter"/>
</dbReference>
<evidence type="ECO:0000256" key="12">
    <source>
        <dbReference type="SAM" id="MobiDB-lite"/>
    </source>
</evidence>
<dbReference type="GO" id="GO:0007018">
    <property type="term" value="P:microtubule-based movement"/>
    <property type="evidence" value="ECO:0007669"/>
    <property type="project" value="InterPro"/>
</dbReference>
<evidence type="ECO:0000256" key="7">
    <source>
        <dbReference type="ARBA" id="ARBA00023054"/>
    </source>
</evidence>
<feature type="binding site" evidence="10">
    <location>
        <begin position="122"/>
        <end position="129"/>
    </location>
    <ligand>
        <name>ATP</name>
        <dbReference type="ChEBI" id="CHEBI:30616"/>
    </ligand>
</feature>
<feature type="compositionally biased region" description="Polar residues" evidence="12">
    <location>
        <begin position="1422"/>
        <end position="1432"/>
    </location>
</feature>
<proteinExistence type="inferred from homology"/>
<dbReference type="Gene3D" id="1.10.287.1490">
    <property type="match status" value="1"/>
</dbReference>
<keyword evidence="5 10" id="KW-0547">Nucleotide-binding</keyword>
<keyword evidence="2" id="KW-0963">Cytoplasm</keyword>
<feature type="region of interest" description="Disordered" evidence="12">
    <location>
        <begin position="495"/>
        <end position="520"/>
    </location>
</feature>
<feature type="compositionally biased region" description="Acidic residues" evidence="12">
    <location>
        <begin position="1178"/>
        <end position="1194"/>
    </location>
</feature>
<protein>
    <recommendedName>
        <fullName evidence="13">Kinesin motor domain-containing protein</fullName>
    </recommendedName>
</protein>
<gene>
    <name evidence="14" type="ORF">BGZ95_002721</name>
</gene>
<evidence type="ECO:0000256" key="5">
    <source>
        <dbReference type="ARBA" id="ARBA00022741"/>
    </source>
</evidence>
<evidence type="ECO:0000256" key="1">
    <source>
        <dbReference type="ARBA" id="ARBA00004186"/>
    </source>
</evidence>
<dbReference type="GO" id="GO:0072686">
    <property type="term" value="C:mitotic spindle"/>
    <property type="evidence" value="ECO:0007669"/>
    <property type="project" value="TreeGrafter"/>
</dbReference>
<dbReference type="GO" id="GO:0005634">
    <property type="term" value="C:nucleus"/>
    <property type="evidence" value="ECO:0007669"/>
    <property type="project" value="TreeGrafter"/>
</dbReference>
<feature type="compositionally biased region" description="Basic and acidic residues" evidence="12">
    <location>
        <begin position="505"/>
        <end position="520"/>
    </location>
</feature>
<feature type="region of interest" description="Disordered" evidence="12">
    <location>
        <begin position="1244"/>
        <end position="1328"/>
    </location>
</feature>
<keyword evidence="9" id="KW-0206">Cytoskeleton</keyword>
<dbReference type="Gene3D" id="3.40.850.10">
    <property type="entry name" value="Kinesin motor domain"/>
    <property type="match status" value="1"/>
</dbReference>
<feature type="coiled-coil region" evidence="11">
    <location>
        <begin position="618"/>
        <end position="701"/>
    </location>
</feature>
<feature type="region of interest" description="Disordered" evidence="12">
    <location>
        <begin position="1"/>
        <end position="20"/>
    </location>
</feature>
<keyword evidence="6 10" id="KW-0067">ATP-binding</keyword>
<evidence type="ECO:0000256" key="11">
    <source>
        <dbReference type="SAM" id="Coils"/>
    </source>
</evidence>
<dbReference type="PROSITE" id="PS00411">
    <property type="entry name" value="KINESIN_MOTOR_1"/>
    <property type="match status" value="1"/>
</dbReference>
<dbReference type="InterPro" id="IPR001752">
    <property type="entry name" value="Kinesin_motor_dom"/>
</dbReference>
<feature type="compositionally biased region" description="Polar residues" evidence="12">
    <location>
        <begin position="1212"/>
        <end position="1226"/>
    </location>
</feature>
<dbReference type="GO" id="GO:0008574">
    <property type="term" value="F:plus-end-directed microtubule motor activity"/>
    <property type="evidence" value="ECO:0007669"/>
    <property type="project" value="TreeGrafter"/>
</dbReference>
<accession>A0AAD4D5I9</accession>
<organism evidence="14 15">
    <name type="scientific">Linnemannia exigua</name>
    <dbReference type="NCBI Taxonomy" id="604196"/>
    <lineage>
        <taxon>Eukaryota</taxon>
        <taxon>Fungi</taxon>
        <taxon>Fungi incertae sedis</taxon>
        <taxon>Mucoromycota</taxon>
        <taxon>Mortierellomycotina</taxon>
        <taxon>Mortierellomycetes</taxon>
        <taxon>Mortierellales</taxon>
        <taxon>Mortierellaceae</taxon>
        <taxon>Linnemannia</taxon>
    </lineage>
</organism>
<feature type="compositionally biased region" description="Polar residues" evidence="12">
    <location>
        <begin position="1250"/>
        <end position="1261"/>
    </location>
</feature>
<evidence type="ECO:0000256" key="2">
    <source>
        <dbReference type="ARBA" id="ARBA00022490"/>
    </source>
</evidence>
<feature type="compositionally biased region" description="Basic and acidic residues" evidence="12">
    <location>
        <begin position="1086"/>
        <end position="1097"/>
    </location>
</feature>